<organism evidence="8 9">
    <name type="scientific">Protaetiibacter intestinalis</name>
    <dbReference type="NCBI Taxonomy" id="2419774"/>
    <lineage>
        <taxon>Bacteria</taxon>
        <taxon>Bacillati</taxon>
        <taxon>Actinomycetota</taxon>
        <taxon>Actinomycetes</taxon>
        <taxon>Micrococcales</taxon>
        <taxon>Microbacteriaceae</taxon>
        <taxon>Protaetiibacter</taxon>
    </lineage>
</organism>
<evidence type="ECO:0000256" key="7">
    <source>
        <dbReference type="SAM" id="Phobius"/>
    </source>
</evidence>
<feature type="transmembrane region" description="Helical" evidence="7">
    <location>
        <begin position="214"/>
        <end position="236"/>
    </location>
</feature>
<evidence type="ECO:0000313" key="9">
    <source>
        <dbReference type="Proteomes" id="UP000278886"/>
    </source>
</evidence>
<accession>A0A387BI11</accession>
<comment type="subcellular location">
    <subcellularLocation>
        <location evidence="1">Cell membrane</location>
        <topology evidence="1">Multi-pass membrane protein</topology>
    </subcellularLocation>
</comment>
<feature type="transmembrane region" description="Helical" evidence="7">
    <location>
        <begin position="183"/>
        <end position="202"/>
    </location>
</feature>
<feature type="transmembrane region" description="Helical" evidence="7">
    <location>
        <begin position="47"/>
        <end position="66"/>
    </location>
</feature>
<protein>
    <submittedName>
        <fullName evidence="8">Amino acid permease</fullName>
    </submittedName>
</protein>
<feature type="transmembrane region" description="Helical" evidence="7">
    <location>
        <begin position="72"/>
        <end position="98"/>
    </location>
</feature>
<dbReference type="KEGG" id="lyd:D7I47_07890"/>
<dbReference type="Pfam" id="PF13520">
    <property type="entry name" value="AA_permease_2"/>
    <property type="match status" value="1"/>
</dbReference>
<keyword evidence="3 7" id="KW-0812">Transmembrane</keyword>
<dbReference type="GO" id="GO:0005886">
    <property type="term" value="C:plasma membrane"/>
    <property type="evidence" value="ECO:0007669"/>
    <property type="project" value="UniProtKB-SubCell"/>
</dbReference>
<feature type="transmembrane region" description="Helical" evidence="7">
    <location>
        <begin position="248"/>
        <end position="277"/>
    </location>
</feature>
<evidence type="ECO:0000256" key="6">
    <source>
        <dbReference type="SAM" id="MobiDB-lite"/>
    </source>
</evidence>
<dbReference type="EMBL" id="CP032630">
    <property type="protein sequence ID" value="AYF98180.1"/>
    <property type="molecule type" value="Genomic_DNA"/>
</dbReference>
<feature type="transmembrane region" description="Helical" evidence="7">
    <location>
        <begin position="351"/>
        <end position="371"/>
    </location>
</feature>
<keyword evidence="5 7" id="KW-0472">Membrane</keyword>
<dbReference type="GO" id="GO:0022857">
    <property type="term" value="F:transmembrane transporter activity"/>
    <property type="evidence" value="ECO:0007669"/>
    <property type="project" value="InterPro"/>
</dbReference>
<dbReference type="AlphaFoldDB" id="A0A387BI11"/>
<dbReference type="PANTHER" id="PTHR42770">
    <property type="entry name" value="AMINO ACID TRANSPORTER-RELATED"/>
    <property type="match status" value="1"/>
</dbReference>
<feature type="transmembrane region" description="Helical" evidence="7">
    <location>
        <begin position="403"/>
        <end position="422"/>
    </location>
</feature>
<name>A0A387BI11_9MICO</name>
<dbReference type="Proteomes" id="UP000278886">
    <property type="component" value="Chromosome"/>
</dbReference>
<dbReference type="InterPro" id="IPR002293">
    <property type="entry name" value="AA/rel_permease1"/>
</dbReference>
<feature type="transmembrane region" description="Helical" evidence="7">
    <location>
        <begin position="152"/>
        <end position="171"/>
    </location>
</feature>
<dbReference type="PIRSF" id="PIRSF006060">
    <property type="entry name" value="AA_transporter"/>
    <property type="match status" value="1"/>
</dbReference>
<proteinExistence type="predicted"/>
<sequence length="450" mass="46229">MWGWGGGKSLDVPFVPAQDEDMSERSTTTMPAPPAAHGRLGLPTASALYIAAVLGTGILVLPGLGVDAAGPASILAVAIVLVLSIPLAGTFAALAGRYPDGGGVATFVRLALGDTAARVTGYWFLFGVGFGAPVVAALGGSYLSAALGLDRGWAPVISIGFLVASLVLNLFGLRISGAVQLGLSGLLVAVVIGAIASAAPSVQAANYAPFLPHGWTGVGLAISLFVWAFAGGEAITHIAHEFRNPRRTIIWATVVGMTVVGLAYLSLQVVTVGVFGSGGARSEVPLIDLVAINWPDFGPAVVGGIATVIVLGVLNAYVPAFANLAASLGRDGHLPRWFAKGGEAGAVPRRAIALVAVLNLGYATVFFAFGLELQTFILIHTASMVSLYFMGMLAAVRLLARFSVGWWMAVVSVVFTAALLVLAWSHLVVPLVLALVAVSVTVIRRLRAHA</sequence>
<feature type="region of interest" description="Disordered" evidence="6">
    <location>
        <begin position="1"/>
        <end position="35"/>
    </location>
</feature>
<feature type="transmembrane region" description="Helical" evidence="7">
    <location>
        <begin position="377"/>
        <end position="396"/>
    </location>
</feature>
<reference evidence="9" key="1">
    <citation type="submission" date="2018-09" db="EMBL/GenBank/DDBJ databases">
        <title>Genome sequencing of strain 2DFWR-13.</title>
        <authorList>
            <person name="Heo J."/>
            <person name="Kim S.-J."/>
            <person name="Kwon S.-W."/>
        </authorList>
    </citation>
    <scope>NUCLEOTIDE SEQUENCE [LARGE SCALE GENOMIC DNA]</scope>
    <source>
        <strain evidence="9">2DFWR-13</strain>
    </source>
</reference>
<dbReference type="PANTHER" id="PTHR42770:SF13">
    <property type="entry name" value="L-METHIONINE_BRANCHED-CHAIN AMINO ACID EXPORTER YJEH"/>
    <property type="match status" value="1"/>
</dbReference>
<feature type="transmembrane region" description="Helical" evidence="7">
    <location>
        <begin position="119"/>
        <end position="140"/>
    </location>
</feature>
<evidence type="ECO:0000313" key="8">
    <source>
        <dbReference type="EMBL" id="AYF98180.1"/>
    </source>
</evidence>
<gene>
    <name evidence="8" type="ORF">D7I47_07890</name>
</gene>
<keyword evidence="4 7" id="KW-1133">Transmembrane helix</keyword>
<feature type="transmembrane region" description="Helical" evidence="7">
    <location>
        <begin position="428"/>
        <end position="446"/>
    </location>
</feature>
<dbReference type="InterPro" id="IPR050367">
    <property type="entry name" value="APC_superfamily"/>
</dbReference>
<evidence type="ECO:0000256" key="5">
    <source>
        <dbReference type="ARBA" id="ARBA00023136"/>
    </source>
</evidence>
<evidence type="ECO:0000256" key="1">
    <source>
        <dbReference type="ARBA" id="ARBA00004651"/>
    </source>
</evidence>
<evidence type="ECO:0000256" key="3">
    <source>
        <dbReference type="ARBA" id="ARBA00022692"/>
    </source>
</evidence>
<evidence type="ECO:0000256" key="2">
    <source>
        <dbReference type="ARBA" id="ARBA00022475"/>
    </source>
</evidence>
<keyword evidence="9" id="KW-1185">Reference proteome</keyword>
<feature type="transmembrane region" description="Helical" evidence="7">
    <location>
        <begin position="297"/>
        <end position="318"/>
    </location>
</feature>
<keyword evidence="2" id="KW-1003">Cell membrane</keyword>
<dbReference type="Gene3D" id="1.20.1740.10">
    <property type="entry name" value="Amino acid/polyamine transporter I"/>
    <property type="match status" value="1"/>
</dbReference>
<evidence type="ECO:0000256" key="4">
    <source>
        <dbReference type="ARBA" id="ARBA00022989"/>
    </source>
</evidence>